<dbReference type="EMBL" id="JBHSIU010000047">
    <property type="protein sequence ID" value="MFC5003265.1"/>
    <property type="molecule type" value="Genomic_DNA"/>
</dbReference>
<evidence type="ECO:0000313" key="3">
    <source>
        <dbReference type="Proteomes" id="UP001595912"/>
    </source>
</evidence>
<keyword evidence="1" id="KW-0472">Membrane</keyword>
<reference evidence="3" key="1">
    <citation type="journal article" date="2019" name="Int. J. Syst. Evol. Microbiol.">
        <title>The Global Catalogue of Microorganisms (GCM) 10K type strain sequencing project: providing services to taxonomists for standard genome sequencing and annotation.</title>
        <authorList>
            <consortium name="The Broad Institute Genomics Platform"/>
            <consortium name="The Broad Institute Genome Sequencing Center for Infectious Disease"/>
            <person name="Wu L."/>
            <person name="Ma J."/>
        </authorList>
    </citation>
    <scope>NUCLEOTIDE SEQUENCE [LARGE SCALE GENOMIC DNA]</scope>
    <source>
        <strain evidence="3">CGMCC 4.7152</strain>
    </source>
</reference>
<sequence>MAKTFGASMLVGVGWFVTGVTAAVVGEWSVPEQPDRDCSGFGACLSLLDILPVIVFVAGVPLLLVLLMVTAAVTRLKLPAALAGTLSAALTAAVIGAGVALYGATR</sequence>
<dbReference type="RefSeq" id="WP_380122143.1">
    <property type="nucleotide sequence ID" value="NZ_JBHSIU010000047.1"/>
</dbReference>
<keyword evidence="3" id="KW-1185">Reference proteome</keyword>
<comment type="caution">
    <text evidence="2">The sequence shown here is derived from an EMBL/GenBank/DDBJ whole genome shotgun (WGS) entry which is preliminary data.</text>
</comment>
<keyword evidence="1" id="KW-0812">Transmembrane</keyword>
<feature type="transmembrane region" description="Helical" evidence="1">
    <location>
        <begin position="50"/>
        <end position="73"/>
    </location>
</feature>
<organism evidence="2 3">
    <name type="scientific">Dactylosporangium cerinum</name>
    <dbReference type="NCBI Taxonomy" id="1434730"/>
    <lineage>
        <taxon>Bacteria</taxon>
        <taxon>Bacillati</taxon>
        <taxon>Actinomycetota</taxon>
        <taxon>Actinomycetes</taxon>
        <taxon>Micromonosporales</taxon>
        <taxon>Micromonosporaceae</taxon>
        <taxon>Dactylosporangium</taxon>
    </lineage>
</organism>
<name>A0ABV9W6V7_9ACTN</name>
<feature type="transmembrane region" description="Helical" evidence="1">
    <location>
        <begin position="80"/>
        <end position="104"/>
    </location>
</feature>
<evidence type="ECO:0000313" key="2">
    <source>
        <dbReference type="EMBL" id="MFC5003265.1"/>
    </source>
</evidence>
<gene>
    <name evidence="2" type="ORF">ACFPIJ_36215</name>
</gene>
<accession>A0ABV9W6V7</accession>
<keyword evidence="1" id="KW-1133">Transmembrane helix</keyword>
<proteinExistence type="predicted"/>
<evidence type="ECO:0000256" key="1">
    <source>
        <dbReference type="SAM" id="Phobius"/>
    </source>
</evidence>
<dbReference type="Proteomes" id="UP001595912">
    <property type="component" value="Unassembled WGS sequence"/>
</dbReference>
<protein>
    <submittedName>
        <fullName evidence="2">Uncharacterized protein</fullName>
    </submittedName>
</protein>